<feature type="region of interest" description="Disordered" evidence="2">
    <location>
        <begin position="232"/>
        <end position="277"/>
    </location>
</feature>
<keyword evidence="4" id="KW-1185">Reference proteome</keyword>
<accession>A0A517ZI80</accession>
<evidence type="ECO:0000313" key="3">
    <source>
        <dbReference type="EMBL" id="QDU42149.1"/>
    </source>
</evidence>
<organism evidence="3 4">
    <name type="scientific">Symmachiella dynata</name>
    <dbReference type="NCBI Taxonomy" id="2527995"/>
    <lineage>
        <taxon>Bacteria</taxon>
        <taxon>Pseudomonadati</taxon>
        <taxon>Planctomycetota</taxon>
        <taxon>Planctomycetia</taxon>
        <taxon>Planctomycetales</taxon>
        <taxon>Planctomycetaceae</taxon>
        <taxon>Symmachiella</taxon>
    </lineage>
</organism>
<evidence type="ECO:0000256" key="2">
    <source>
        <dbReference type="SAM" id="MobiDB-lite"/>
    </source>
</evidence>
<keyword evidence="1" id="KW-0175">Coiled coil</keyword>
<feature type="coiled-coil region" evidence="1">
    <location>
        <begin position="98"/>
        <end position="137"/>
    </location>
</feature>
<protein>
    <recommendedName>
        <fullName evidence="5">LTXXQ motif protein</fullName>
    </recommendedName>
</protein>
<feature type="compositionally biased region" description="Basic and acidic residues" evidence="2">
    <location>
        <begin position="251"/>
        <end position="277"/>
    </location>
</feature>
<dbReference type="InterPro" id="IPR012899">
    <property type="entry name" value="LTXXQ"/>
</dbReference>
<feature type="region of interest" description="Disordered" evidence="2">
    <location>
        <begin position="173"/>
        <end position="209"/>
    </location>
</feature>
<dbReference type="AlphaFoldDB" id="A0A517ZI80"/>
<evidence type="ECO:0008006" key="5">
    <source>
        <dbReference type="Google" id="ProtNLM"/>
    </source>
</evidence>
<evidence type="ECO:0000313" key="4">
    <source>
        <dbReference type="Proteomes" id="UP000319383"/>
    </source>
</evidence>
<dbReference type="EMBL" id="CP036276">
    <property type="protein sequence ID" value="QDU42149.1"/>
    <property type="molecule type" value="Genomic_DNA"/>
</dbReference>
<gene>
    <name evidence="3" type="ORF">Mal52_06040</name>
</gene>
<dbReference type="Pfam" id="PF07813">
    <property type="entry name" value="LTXXQ"/>
    <property type="match status" value="1"/>
</dbReference>
<reference evidence="3 4" key="1">
    <citation type="submission" date="2019-02" db="EMBL/GenBank/DDBJ databases">
        <title>Deep-cultivation of Planctomycetes and their phenomic and genomic characterization uncovers novel biology.</title>
        <authorList>
            <person name="Wiegand S."/>
            <person name="Jogler M."/>
            <person name="Boedeker C."/>
            <person name="Pinto D."/>
            <person name="Vollmers J."/>
            <person name="Rivas-Marin E."/>
            <person name="Kohn T."/>
            <person name="Peeters S.H."/>
            <person name="Heuer A."/>
            <person name="Rast P."/>
            <person name="Oberbeckmann S."/>
            <person name="Bunk B."/>
            <person name="Jeske O."/>
            <person name="Meyerdierks A."/>
            <person name="Storesund J.E."/>
            <person name="Kallscheuer N."/>
            <person name="Luecker S."/>
            <person name="Lage O.M."/>
            <person name="Pohl T."/>
            <person name="Merkel B.J."/>
            <person name="Hornburger P."/>
            <person name="Mueller R.-W."/>
            <person name="Bruemmer F."/>
            <person name="Labrenz M."/>
            <person name="Spormann A.M."/>
            <person name="Op den Camp H."/>
            <person name="Overmann J."/>
            <person name="Amann R."/>
            <person name="Jetten M.S.M."/>
            <person name="Mascher T."/>
            <person name="Medema M.H."/>
            <person name="Devos D.P."/>
            <person name="Kaster A.-K."/>
            <person name="Ovreas L."/>
            <person name="Rohde M."/>
            <person name="Galperin M.Y."/>
            <person name="Jogler C."/>
        </authorList>
    </citation>
    <scope>NUCLEOTIDE SEQUENCE [LARGE SCALE GENOMIC DNA]</scope>
    <source>
        <strain evidence="3 4">Mal52</strain>
    </source>
</reference>
<feature type="compositionally biased region" description="Gly residues" evidence="2">
    <location>
        <begin position="46"/>
        <end position="57"/>
    </location>
</feature>
<name>A0A517ZI80_9PLAN</name>
<dbReference type="KEGG" id="sdyn:Mal52_06040"/>
<proteinExistence type="predicted"/>
<feature type="region of interest" description="Disordered" evidence="2">
    <location>
        <begin position="25"/>
        <end position="57"/>
    </location>
</feature>
<dbReference type="Proteomes" id="UP000319383">
    <property type="component" value="Chromosome"/>
</dbReference>
<dbReference type="RefSeq" id="WP_145374222.1">
    <property type="nucleotide sequence ID" value="NZ_CP036276.1"/>
</dbReference>
<evidence type="ECO:0000256" key="1">
    <source>
        <dbReference type="SAM" id="Coils"/>
    </source>
</evidence>
<sequence>MQKRWFPLLAGVVFTTFIVTTLVEAQDEGPQRRRRDRGGQREGRGGRGGAGPRGGGDLLSLLRIEEVRTEIKLEKGQEESVDEIAKKLRGERGERGDRRNLRDLSEEERTKMRAERREAAEKRAAEAKKMLAGVLDEQQMKRLNQIKIQVEGVRALSDDEVAAKLEITDEQQGKIEAAEEANREKMREAMQGRRGRRDSGDREAAMKKMEELRKSAESSVLEILTKEQQAQFAAMQGEKFDMPQPRFGGRGRGDRQRGDRQRGDRPRRNRDRQNNDE</sequence>